<feature type="region of interest" description="Disordered" evidence="1">
    <location>
        <begin position="570"/>
        <end position="589"/>
    </location>
</feature>
<dbReference type="AlphaFoldDB" id="A0AAV9ZKL7"/>
<evidence type="ECO:0000313" key="2">
    <source>
        <dbReference type="EMBL" id="KAK6984791.1"/>
    </source>
</evidence>
<evidence type="ECO:0000256" key="1">
    <source>
        <dbReference type="SAM" id="MobiDB-lite"/>
    </source>
</evidence>
<reference evidence="2 3" key="1">
    <citation type="journal article" date="2024" name="J Genomics">
        <title>Draft genome sequencing and assembly of Favolaschia claudopus CIRM-BRFM 2984 isolated from oak limbs.</title>
        <authorList>
            <person name="Navarro D."/>
            <person name="Drula E."/>
            <person name="Chaduli D."/>
            <person name="Cazenave R."/>
            <person name="Ahrendt S."/>
            <person name="Wang J."/>
            <person name="Lipzen A."/>
            <person name="Daum C."/>
            <person name="Barry K."/>
            <person name="Grigoriev I.V."/>
            <person name="Favel A."/>
            <person name="Rosso M.N."/>
            <person name="Martin F."/>
        </authorList>
    </citation>
    <scope>NUCLEOTIDE SEQUENCE [LARGE SCALE GENOMIC DNA]</scope>
    <source>
        <strain evidence="2 3">CIRM-BRFM 2984</strain>
    </source>
</reference>
<gene>
    <name evidence="2" type="ORF">R3P38DRAFT_3231146</name>
</gene>
<accession>A0AAV9ZKL7</accession>
<keyword evidence="3" id="KW-1185">Reference proteome</keyword>
<feature type="region of interest" description="Disordered" evidence="1">
    <location>
        <begin position="223"/>
        <end position="249"/>
    </location>
</feature>
<dbReference type="Proteomes" id="UP001362999">
    <property type="component" value="Unassembled WGS sequence"/>
</dbReference>
<protein>
    <submittedName>
        <fullName evidence="2">Uncharacterized protein</fullName>
    </submittedName>
</protein>
<dbReference type="EMBL" id="JAWWNJ010000134">
    <property type="protein sequence ID" value="KAK6984791.1"/>
    <property type="molecule type" value="Genomic_DNA"/>
</dbReference>
<evidence type="ECO:0000313" key="3">
    <source>
        <dbReference type="Proteomes" id="UP001362999"/>
    </source>
</evidence>
<organism evidence="2 3">
    <name type="scientific">Favolaschia claudopus</name>
    <dbReference type="NCBI Taxonomy" id="2862362"/>
    <lineage>
        <taxon>Eukaryota</taxon>
        <taxon>Fungi</taxon>
        <taxon>Dikarya</taxon>
        <taxon>Basidiomycota</taxon>
        <taxon>Agaricomycotina</taxon>
        <taxon>Agaricomycetes</taxon>
        <taxon>Agaricomycetidae</taxon>
        <taxon>Agaricales</taxon>
        <taxon>Marasmiineae</taxon>
        <taxon>Mycenaceae</taxon>
        <taxon>Favolaschia</taxon>
    </lineage>
</organism>
<proteinExistence type="predicted"/>
<sequence length="589" mass="65651">MLARLPHAGGAVTDLRLDVPHPCQWSLSLRLARLSLTRRSSFDAVASLAHGSHISEHRNRHRLALVRLAGGFDTCKLTRYLWVSKLRRPFQSRIPYPPTSHRADSNTMIRDGRDSIAPVMAFTATESPTCVPAVSVVHSPPRELSGVSSQKLLCLFTSAHASPSLRPSSSPLMYPDQYRMRLLPSPSLPAPPFPPDLGVTSPLASARPLDAASHRRKPVLRPSPVFSLPCPPHRRRRRRREPLPTPTPHPLLHSDASFCSACLRRLTHHRPWLPAASMHAGSSLCALQRRANSARRSFLTGDAVCLWRFGPATKARVRRSSLLRVLTRAACPYAAVTVWYIQSRRVRRRIRQTARISSVVSQHLHSPPLPPSVHVPSALPTFSRRAVDAYARAYSFFKSGESSARQLSDLALRPDSLHYLPHPWRCECSRPIHRSFSRTNFWDASTRAPFAPSVDQNRLSSTPDCGSIPSRLTSLSSSSRVRMRVMLMLLLPRSEGHECAWSPFVKSRHRLSASSHPISFGLPQHNVSSLAVGVPTLFALLIHCHTLRLTSGLQRFTSSRRVVRQVLTPTPPDSSTRCFSKQYPSHSSV</sequence>
<feature type="compositionally biased region" description="Polar residues" evidence="1">
    <location>
        <begin position="573"/>
        <end position="589"/>
    </location>
</feature>
<comment type="caution">
    <text evidence="2">The sequence shown here is derived from an EMBL/GenBank/DDBJ whole genome shotgun (WGS) entry which is preliminary data.</text>
</comment>
<name>A0AAV9ZKL7_9AGAR</name>